<comment type="catalytic activity">
    <reaction evidence="1">
        <text>a beta-D-glucosyl-(1&lt;-&gt;1')-N-acylsphing-4-enine + H2O = an N-acylsphing-4-enine + D-glucose</text>
        <dbReference type="Rhea" id="RHEA:13269"/>
        <dbReference type="ChEBI" id="CHEBI:4167"/>
        <dbReference type="ChEBI" id="CHEBI:15377"/>
        <dbReference type="ChEBI" id="CHEBI:22801"/>
        <dbReference type="ChEBI" id="CHEBI:52639"/>
        <dbReference type="EC" id="3.2.1.45"/>
    </reaction>
    <physiologicalReaction direction="left-to-right" evidence="1">
        <dbReference type="Rhea" id="RHEA:13270"/>
    </physiologicalReaction>
</comment>
<comment type="similarity">
    <text evidence="2 6">Belongs to the glycosyl hydrolase 30 family.</text>
</comment>
<feature type="domain" description="Glycosyl hydrolase family 30 TIM-barrel" evidence="7">
    <location>
        <begin position="89"/>
        <end position="374"/>
    </location>
</feature>
<accession>A0A7R9QHN6</accession>
<dbReference type="PRINTS" id="PR00843">
    <property type="entry name" value="GLHYDRLASE30"/>
</dbReference>
<keyword evidence="9" id="KW-1185">Reference proteome</keyword>
<evidence type="ECO:0000313" key="9">
    <source>
        <dbReference type="Proteomes" id="UP000759131"/>
    </source>
</evidence>
<evidence type="ECO:0000259" key="7">
    <source>
        <dbReference type="Pfam" id="PF02055"/>
    </source>
</evidence>
<dbReference type="PANTHER" id="PTHR11069:SF23">
    <property type="entry name" value="LYSOSOMAL ACID GLUCOSYLCERAMIDASE"/>
    <property type="match status" value="1"/>
</dbReference>
<keyword evidence="6" id="KW-0746">Sphingolipid metabolism</keyword>
<dbReference type="PANTHER" id="PTHR11069">
    <property type="entry name" value="GLUCOSYLCERAMIDASE"/>
    <property type="match status" value="1"/>
</dbReference>
<dbReference type="Pfam" id="PF02055">
    <property type="entry name" value="Glyco_hydro_30"/>
    <property type="match status" value="1"/>
</dbReference>
<dbReference type="AlphaFoldDB" id="A0A7R9QHN6"/>
<dbReference type="EMBL" id="CAJPIZ010035940">
    <property type="protein sequence ID" value="CAG2120872.1"/>
    <property type="molecule type" value="Genomic_DNA"/>
</dbReference>
<feature type="non-terminal residue" evidence="8">
    <location>
        <position position="1"/>
    </location>
</feature>
<evidence type="ECO:0000256" key="3">
    <source>
        <dbReference type="ARBA" id="ARBA00012658"/>
    </source>
</evidence>
<dbReference type="GO" id="GO:0006680">
    <property type="term" value="P:glucosylceramide catabolic process"/>
    <property type="evidence" value="ECO:0007669"/>
    <property type="project" value="TreeGrafter"/>
</dbReference>
<dbReference type="SUPFAM" id="SSF51445">
    <property type="entry name" value="(Trans)glycosidases"/>
    <property type="match status" value="1"/>
</dbReference>
<dbReference type="EMBL" id="OC890515">
    <property type="protein sequence ID" value="CAD7646112.1"/>
    <property type="molecule type" value="Genomic_DNA"/>
</dbReference>
<keyword evidence="6" id="KW-0443">Lipid metabolism</keyword>
<keyword evidence="6" id="KW-0326">Glycosidase</keyword>
<organism evidence="8">
    <name type="scientific">Medioppia subpectinata</name>
    <dbReference type="NCBI Taxonomy" id="1979941"/>
    <lineage>
        <taxon>Eukaryota</taxon>
        <taxon>Metazoa</taxon>
        <taxon>Ecdysozoa</taxon>
        <taxon>Arthropoda</taxon>
        <taxon>Chelicerata</taxon>
        <taxon>Arachnida</taxon>
        <taxon>Acari</taxon>
        <taxon>Acariformes</taxon>
        <taxon>Sarcoptiformes</taxon>
        <taxon>Oribatida</taxon>
        <taxon>Brachypylina</taxon>
        <taxon>Oppioidea</taxon>
        <taxon>Oppiidae</taxon>
        <taxon>Medioppia</taxon>
    </lineage>
</organism>
<protein>
    <recommendedName>
        <fullName evidence="3 6">Glucosylceramidase</fullName>
        <ecNumber evidence="3 6">3.2.1.45</ecNumber>
    </recommendedName>
</protein>
<feature type="non-terminal residue" evidence="8">
    <location>
        <position position="374"/>
    </location>
</feature>
<dbReference type="InterPro" id="IPR001139">
    <property type="entry name" value="Glyco_hydro_30"/>
</dbReference>
<dbReference type="Proteomes" id="UP000759131">
    <property type="component" value="Unassembled WGS sequence"/>
</dbReference>
<evidence type="ECO:0000256" key="5">
    <source>
        <dbReference type="ARBA" id="ARBA00022801"/>
    </source>
</evidence>
<dbReference type="Gene3D" id="3.20.20.80">
    <property type="entry name" value="Glycosidases"/>
    <property type="match status" value="1"/>
</dbReference>
<reference evidence="8" key="1">
    <citation type="submission" date="2020-11" db="EMBL/GenBank/DDBJ databases">
        <authorList>
            <person name="Tran Van P."/>
        </authorList>
    </citation>
    <scope>NUCLEOTIDE SEQUENCE</scope>
</reference>
<dbReference type="EC" id="3.2.1.45" evidence="3 6"/>
<dbReference type="GO" id="GO:0004348">
    <property type="term" value="F:glucosylceramidase activity"/>
    <property type="evidence" value="ECO:0007669"/>
    <property type="project" value="UniProtKB-EC"/>
</dbReference>
<gene>
    <name evidence="8" type="ORF">OSB1V03_LOCUS20818</name>
</gene>
<name>A0A7R9QHN6_9ACAR</name>
<dbReference type="SUPFAM" id="SSF51011">
    <property type="entry name" value="Glycosyl hydrolase domain"/>
    <property type="match status" value="1"/>
</dbReference>
<sequence>PIPTVYARKPCAKRDAGGGNFICVCNATYCDDLDPLKKTPKGVVTVFETSRDGDRLQESQLKFGQNTVSNANVKQTITLDPNNKAQKIIGIGASMTDSTGFNIKSLPQSMQDQVIRDHFSENGLEYNILRVPIGGTDFSTHKYSLDDDHNDDFNLDHFGLTDDDHQYKIPYLKAARKVSPRKVNLVGSPWAAPAWMKNNSDIIHGGYLKGNPGGQYYKTFAKYFVKFLDAYKAEGLDYWGLTIENEPGAGNNPNYDFNCMGFNPELQRDFIKSDLGPALQQAGYGADKLKVMIFDDQRDQIYHWASTILSDKDAAKYVGGTAVHWYQDHEDNVNELHKTHDVDPSKFIMNTESSYCCNVLGSWEQSKAYSRDII</sequence>
<evidence type="ECO:0000256" key="2">
    <source>
        <dbReference type="ARBA" id="ARBA00005382"/>
    </source>
</evidence>
<evidence type="ECO:0000256" key="4">
    <source>
        <dbReference type="ARBA" id="ARBA00022729"/>
    </source>
</evidence>
<evidence type="ECO:0000256" key="1">
    <source>
        <dbReference type="ARBA" id="ARBA00001013"/>
    </source>
</evidence>
<keyword evidence="5 6" id="KW-0378">Hydrolase</keyword>
<dbReference type="InterPro" id="IPR017853">
    <property type="entry name" value="GH"/>
</dbReference>
<evidence type="ECO:0000313" key="8">
    <source>
        <dbReference type="EMBL" id="CAD7646112.1"/>
    </source>
</evidence>
<keyword evidence="4" id="KW-0732">Signal</keyword>
<dbReference type="GO" id="GO:0016020">
    <property type="term" value="C:membrane"/>
    <property type="evidence" value="ECO:0007669"/>
    <property type="project" value="GOC"/>
</dbReference>
<proteinExistence type="inferred from homology"/>
<dbReference type="InterPro" id="IPR033453">
    <property type="entry name" value="Glyco_hydro_30_TIM-barrel"/>
</dbReference>
<dbReference type="OrthoDB" id="2160638at2759"/>
<evidence type="ECO:0000256" key="6">
    <source>
        <dbReference type="RuleBase" id="RU361188"/>
    </source>
</evidence>